<protein>
    <recommendedName>
        <fullName evidence="2">DUF8039 domain-containing protein</fullName>
    </recommendedName>
</protein>
<organism evidence="3 4">
    <name type="scientific">Lolium multiflorum</name>
    <name type="common">Italian ryegrass</name>
    <name type="synonym">Lolium perenne subsp. multiflorum</name>
    <dbReference type="NCBI Taxonomy" id="4521"/>
    <lineage>
        <taxon>Eukaryota</taxon>
        <taxon>Viridiplantae</taxon>
        <taxon>Streptophyta</taxon>
        <taxon>Embryophyta</taxon>
        <taxon>Tracheophyta</taxon>
        <taxon>Spermatophyta</taxon>
        <taxon>Magnoliopsida</taxon>
        <taxon>Liliopsida</taxon>
        <taxon>Poales</taxon>
        <taxon>Poaceae</taxon>
        <taxon>BOP clade</taxon>
        <taxon>Pooideae</taxon>
        <taxon>Poodae</taxon>
        <taxon>Poeae</taxon>
        <taxon>Poeae Chloroplast Group 2 (Poeae type)</taxon>
        <taxon>Loliodinae</taxon>
        <taxon>Loliinae</taxon>
        <taxon>Lolium</taxon>
    </lineage>
</organism>
<dbReference type="EMBL" id="JAUUTY010000004">
    <property type="protein sequence ID" value="KAK1644365.1"/>
    <property type="molecule type" value="Genomic_DNA"/>
</dbReference>
<feature type="region of interest" description="Disordered" evidence="1">
    <location>
        <begin position="36"/>
        <end position="60"/>
    </location>
</feature>
<reference evidence="3" key="1">
    <citation type="submission" date="2023-07" db="EMBL/GenBank/DDBJ databases">
        <title>A chromosome-level genome assembly of Lolium multiflorum.</title>
        <authorList>
            <person name="Chen Y."/>
            <person name="Copetti D."/>
            <person name="Kolliker R."/>
            <person name="Studer B."/>
        </authorList>
    </citation>
    <scope>NUCLEOTIDE SEQUENCE</scope>
    <source>
        <strain evidence="3">02402/16</strain>
        <tissue evidence="3">Leaf</tissue>
    </source>
</reference>
<dbReference type="Pfam" id="PF26133">
    <property type="entry name" value="DUF8039"/>
    <property type="match status" value="1"/>
</dbReference>
<comment type="caution">
    <text evidence="3">The sequence shown here is derived from an EMBL/GenBank/DDBJ whole genome shotgun (WGS) entry which is preliminary data.</text>
</comment>
<dbReference type="Proteomes" id="UP001231189">
    <property type="component" value="Unassembled WGS sequence"/>
</dbReference>
<evidence type="ECO:0000259" key="2">
    <source>
        <dbReference type="Pfam" id="PF26133"/>
    </source>
</evidence>
<feature type="domain" description="DUF8039" evidence="2">
    <location>
        <begin position="166"/>
        <end position="237"/>
    </location>
</feature>
<evidence type="ECO:0000313" key="3">
    <source>
        <dbReference type="EMBL" id="KAK1644365.1"/>
    </source>
</evidence>
<name>A0AAD8S385_LOLMU</name>
<keyword evidence="4" id="KW-1185">Reference proteome</keyword>
<proteinExistence type="predicted"/>
<evidence type="ECO:0000313" key="4">
    <source>
        <dbReference type="Proteomes" id="UP001231189"/>
    </source>
</evidence>
<dbReference type="PANTHER" id="PTHR33018:SF34">
    <property type="entry name" value="OS02G0472350 PROTEIN"/>
    <property type="match status" value="1"/>
</dbReference>
<evidence type="ECO:0000256" key="1">
    <source>
        <dbReference type="SAM" id="MobiDB-lite"/>
    </source>
</evidence>
<sequence>MRKMIKTTVETAPVREKVTTAREKLTTSRKLMVNFTFPEPADSDSDNKRPDPEDPELNSIQRRVKKWALKKMATQFNDYKKKLDNSFVKKKKTPDFKGPYEKIKDHWEAFVKYKTSERAKTRSDTNKKNAANKMYFHTMGRGGYKAGRPKWEKWENDLIKNGIQPESTPCELHFQTMGYLTLKAAIGYVLPPVPDQRYHFKPVPPGYAVAGVDQVMDGYGPLRLDHPAGEGDLLELGGQEHYSSMAKGIHCDSGLEGANKVSTEPAFSTDAAVSSA</sequence>
<dbReference type="AlphaFoldDB" id="A0AAD8S385"/>
<dbReference type="PANTHER" id="PTHR33018">
    <property type="entry name" value="OS10G0338966 PROTEIN-RELATED"/>
    <property type="match status" value="1"/>
</dbReference>
<gene>
    <name evidence="3" type="ORF">QYE76_062170</name>
</gene>
<dbReference type="InterPro" id="IPR058352">
    <property type="entry name" value="DUF8039"/>
</dbReference>
<accession>A0AAD8S385</accession>